<sequence length="237" mass="25607">MTGRIDVLEEIRTLIVSNAIAPGERVNIDQLSRRLGVSQTPVREALQHLEGDRLVVRDKNRGYTTTALLDERGLANMFEVRLLIEPWTASTVAVDRVGNPGRRMADELESYLAAQESAQNPRAELIAHDVRFHEIMLAAVDNPFLLDAYRSLHAHLHVFRLYPQDFDGTATVGEHVAIATAIAECRPRDAAQAMREHLGSALERFRSGMSGGSGTGGGAGLGFTTSVLGTAVPAAGG</sequence>
<dbReference type="Proteomes" id="UP001500642">
    <property type="component" value="Unassembled WGS sequence"/>
</dbReference>
<evidence type="ECO:0000256" key="3">
    <source>
        <dbReference type="ARBA" id="ARBA00023163"/>
    </source>
</evidence>
<dbReference type="InterPro" id="IPR000524">
    <property type="entry name" value="Tscrpt_reg_HTH_GntR"/>
</dbReference>
<evidence type="ECO:0000313" key="6">
    <source>
        <dbReference type="Proteomes" id="UP001500642"/>
    </source>
</evidence>
<dbReference type="InterPro" id="IPR036390">
    <property type="entry name" value="WH_DNA-bd_sf"/>
</dbReference>
<name>A0ABP8JRL9_9MICO</name>
<dbReference type="InterPro" id="IPR008920">
    <property type="entry name" value="TF_FadR/GntR_C"/>
</dbReference>
<evidence type="ECO:0000313" key="5">
    <source>
        <dbReference type="EMBL" id="GAA4395079.1"/>
    </source>
</evidence>
<dbReference type="PANTHER" id="PTHR43537">
    <property type="entry name" value="TRANSCRIPTIONAL REGULATOR, GNTR FAMILY"/>
    <property type="match status" value="1"/>
</dbReference>
<reference evidence="6" key="1">
    <citation type="journal article" date="2019" name="Int. J. Syst. Evol. Microbiol.">
        <title>The Global Catalogue of Microorganisms (GCM) 10K type strain sequencing project: providing services to taxonomists for standard genome sequencing and annotation.</title>
        <authorList>
            <consortium name="The Broad Institute Genomics Platform"/>
            <consortium name="The Broad Institute Genome Sequencing Center for Infectious Disease"/>
            <person name="Wu L."/>
            <person name="Ma J."/>
        </authorList>
    </citation>
    <scope>NUCLEOTIDE SEQUENCE [LARGE SCALE GENOMIC DNA]</scope>
    <source>
        <strain evidence="6">JCM 17808</strain>
    </source>
</reference>
<proteinExistence type="predicted"/>
<dbReference type="Gene3D" id="1.20.120.530">
    <property type="entry name" value="GntR ligand-binding domain-like"/>
    <property type="match status" value="1"/>
</dbReference>
<dbReference type="SMART" id="SM00345">
    <property type="entry name" value="HTH_GNTR"/>
    <property type="match status" value="1"/>
</dbReference>
<dbReference type="InterPro" id="IPR036388">
    <property type="entry name" value="WH-like_DNA-bd_sf"/>
</dbReference>
<keyword evidence="1" id="KW-0805">Transcription regulation</keyword>
<dbReference type="InterPro" id="IPR011711">
    <property type="entry name" value="GntR_C"/>
</dbReference>
<accession>A0ABP8JRL9</accession>
<dbReference type="CDD" id="cd07377">
    <property type="entry name" value="WHTH_GntR"/>
    <property type="match status" value="1"/>
</dbReference>
<evidence type="ECO:0000256" key="2">
    <source>
        <dbReference type="ARBA" id="ARBA00023125"/>
    </source>
</evidence>
<feature type="domain" description="HTH gntR-type" evidence="4">
    <location>
        <begin position="1"/>
        <end position="68"/>
    </location>
</feature>
<organism evidence="5 6">
    <name type="scientific">Brevibacterium pityocampae</name>
    <dbReference type="NCBI Taxonomy" id="506594"/>
    <lineage>
        <taxon>Bacteria</taxon>
        <taxon>Bacillati</taxon>
        <taxon>Actinomycetota</taxon>
        <taxon>Actinomycetes</taxon>
        <taxon>Micrococcales</taxon>
        <taxon>Brevibacteriaceae</taxon>
        <taxon>Brevibacterium</taxon>
    </lineage>
</organism>
<dbReference type="Pfam" id="PF07729">
    <property type="entry name" value="FCD"/>
    <property type="match status" value="1"/>
</dbReference>
<comment type="caution">
    <text evidence="5">The sequence shown here is derived from an EMBL/GenBank/DDBJ whole genome shotgun (WGS) entry which is preliminary data.</text>
</comment>
<dbReference type="SUPFAM" id="SSF48008">
    <property type="entry name" value="GntR ligand-binding domain-like"/>
    <property type="match status" value="1"/>
</dbReference>
<dbReference type="PANTHER" id="PTHR43537:SF5">
    <property type="entry name" value="UXU OPERON TRANSCRIPTIONAL REGULATOR"/>
    <property type="match status" value="1"/>
</dbReference>
<dbReference type="Pfam" id="PF00392">
    <property type="entry name" value="GntR"/>
    <property type="match status" value="1"/>
</dbReference>
<protein>
    <submittedName>
        <fullName evidence="5">GntR family transcriptional regulator</fullName>
    </submittedName>
</protein>
<dbReference type="EMBL" id="BAABGL010000035">
    <property type="protein sequence ID" value="GAA4395079.1"/>
    <property type="molecule type" value="Genomic_DNA"/>
</dbReference>
<dbReference type="Gene3D" id="1.10.10.10">
    <property type="entry name" value="Winged helix-like DNA-binding domain superfamily/Winged helix DNA-binding domain"/>
    <property type="match status" value="1"/>
</dbReference>
<dbReference type="RefSeq" id="WP_295689557.1">
    <property type="nucleotide sequence ID" value="NZ_BAABGL010000035.1"/>
</dbReference>
<dbReference type="PROSITE" id="PS50949">
    <property type="entry name" value="HTH_GNTR"/>
    <property type="match status" value="1"/>
</dbReference>
<evidence type="ECO:0000259" key="4">
    <source>
        <dbReference type="PROSITE" id="PS50949"/>
    </source>
</evidence>
<evidence type="ECO:0000256" key="1">
    <source>
        <dbReference type="ARBA" id="ARBA00023015"/>
    </source>
</evidence>
<dbReference type="SUPFAM" id="SSF46785">
    <property type="entry name" value="Winged helix' DNA-binding domain"/>
    <property type="match status" value="1"/>
</dbReference>
<keyword evidence="2" id="KW-0238">DNA-binding</keyword>
<gene>
    <name evidence="5" type="ORF">GCM10023167_25130</name>
</gene>
<keyword evidence="3" id="KW-0804">Transcription</keyword>
<dbReference type="SMART" id="SM00895">
    <property type="entry name" value="FCD"/>
    <property type="match status" value="1"/>
</dbReference>
<keyword evidence="6" id="KW-1185">Reference proteome</keyword>